<keyword evidence="2" id="KW-1185">Reference proteome</keyword>
<dbReference type="Proteomes" id="UP000198287">
    <property type="component" value="Unassembled WGS sequence"/>
</dbReference>
<dbReference type="EMBL" id="LNIX01000088">
    <property type="protein sequence ID" value="OXA36624.1"/>
    <property type="molecule type" value="Genomic_DNA"/>
</dbReference>
<gene>
    <name evidence="1" type="ORF">Fcan01_28607</name>
</gene>
<evidence type="ECO:0000313" key="2">
    <source>
        <dbReference type="Proteomes" id="UP000198287"/>
    </source>
</evidence>
<evidence type="ECO:0000313" key="1">
    <source>
        <dbReference type="EMBL" id="OXA36624.1"/>
    </source>
</evidence>
<dbReference type="OrthoDB" id="66533at2759"/>
<name>A0A226CVI2_FOLCA</name>
<dbReference type="AlphaFoldDB" id="A0A226CVI2"/>
<proteinExistence type="predicted"/>
<protein>
    <submittedName>
        <fullName evidence="1">HEAT repeat-containing protein 6</fullName>
    </submittedName>
</protein>
<reference evidence="1 2" key="1">
    <citation type="submission" date="2015-12" db="EMBL/GenBank/DDBJ databases">
        <title>The genome of Folsomia candida.</title>
        <authorList>
            <person name="Faddeeva A."/>
            <person name="Derks M.F."/>
            <person name="Anvar Y."/>
            <person name="Smit S."/>
            <person name="Van Straalen N."/>
            <person name="Roelofs D."/>
        </authorList>
    </citation>
    <scope>NUCLEOTIDE SEQUENCE [LARGE SCALE GENOMIC DNA]</scope>
    <source>
        <strain evidence="1 2">VU population</strain>
        <tissue evidence="1">Whole body</tissue>
    </source>
</reference>
<comment type="caution">
    <text evidence="1">The sequence shown here is derived from an EMBL/GenBank/DDBJ whole genome shotgun (WGS) entry which is preliminary data.</text>
</comment>
<sequence>MNNPYFINGVPMQATVPIPTSLPGHHPMMQPAVVYVPSYYVQPFIPMGPAIGLPPPPPPMEFGDIYLFGHQGLPPPPFYSTFGTPFVVNAGDPLNPAILQPVGVQALNYYAHNLSCRMEIMLTTPITEFITDISLPPHFAITYSLIKILERNSIESGIFKVDYVRSPLMKVCFKNIANIYAALTTSELFYTLETVIDMADTLLKNVARSPGTLNNIVNSSLQVLPEVGCIKCLNAIQMGFRAIEKFHSETGGEVTLDMNKVLSRTLALSSYLTFIKDPELECAFLDICGEIGPGFDALIIPDLLFLVVNKVLDFHYEPTNPNRYSAARVAAQAGRTMGKLLHIERMISTPRIIDTVFISGFKNLRLLPTPIQPTIVRANWSWALAEMSQTILASNRPISNAVVKKVIEFAGLINQGIIKGRYNGYRACGNVFTMMCPPGHGTDEEAVVIFQLCVNLVYDLLEQIGTGQDYKNRWNAAFGLGCIFQNYDFAMYLVGVKSRTQSHSILDEVVIALSWAVKISQNYKEKIQCLLGLKRISARAMLGTSMNTVLSNICLALVLAVCSLTALLNPEDHAVIETQIFPFFDRLKPILRQMTNLIVGDRVDIVGKARDRMQAIRNEVSPTIKEMISVMTSYLGTLIGEEVDLFDYGEEEIDDDVNVARFNMLTMAD</sequence>
<accession>A0A226CVI2</accession>
<organism evidence="1 2">
    <name type="scientific">Folsomia candida</name>
    <name type="common">Springtail</name>
    <dbReference type="NCBI Taxonomy" id="158441"/>
    <lineage>
        <taxon>Eukaryota</taxon>
        <taxon>Metazoa</taxon>
        <taxon>Ecdysozoa</taxon>
        <taxon>Arthropoda</taxon>
        <taxon>Hexapoda</taxon>
        <taxon>Collembola</taxon>
        <taxon>Entomobryomorpha</taxon>
        <taxon>Isotomoidea</taxon>
        <taxon>Isotomidae</taxon>
        <taxon>Proisotominae</taxon>
        <taxon>Folsomia</taxon>
    </lineage>
</organism>